<dbReference type="AlphaFoldDB" id="A0A9X3C3W8"/>
<keyword evidence="4" id="KW-1185">Reference proteome</keyword>
<name>A0A9X3C3W8_9FLAO</name>
<gene>
    <name evidence="3" type="ORF">OIU83_00710</name>
</gene>
<dbReference type="Proteomes" id="UP001151079">
    <property type="component" value="Unassembled WGS sequence"/>
</dbReference>
<evidence type="ECO:0000313" key="4">
    <source>
        <dbReference type="Proteomes" id="UP001151079"/>
    </source>
</evidence>
<sequence>MELKLKINTKNTFPKGGIFIKSASAEVWLHEIQNIGLSLDSIAVFPVPDIRANELYGCLLVLNQRTDKVDIRGNNFLQLIANKLFIPENTLITPELTEDEWSNLFSESYHFLHPEIGLVELKEEVNWTDLLQLPMQKEIEITEALKTVSIPQFITSMRIEIDQEKILETIENPPSEEEIIGKMPFDMQKVMKGNQKEMDKFMAFLDKNPKMALQYAIPLDTLGTSRGDNYGKFSFGSENVFRSFFSKIGDLFGGQSGGLTLIFRLIFVLFFVSSIRSCSSGKSNFIAHDFFVFVVILILAVLIISFLSGGESSGSGSASGGSFLVDSQRFSTLQSKYEKLAEEFIEKREYQKAAHIYLKLLKNYPKAAEILEKGELYSEAAAIYLKYCKNKQKAAACYEKGHAYKEAIEIYKELNNDEKVGDLYLILKDKKEADKYFNRVIENYKMNFQYVKASLVYKNKIGDVTEAQEILLQGWKTNKDAGKCLNNYFTNIDSAEDLSIAINDVYKNTVIPENAPVFLHLLKHEFTKHEENQGMIKNIAYEIVADRIDKNPDVASELVHFNKNNKLMLKDVMKYKLKAKKKTR</sequence>
<keyword evidence="1" id="KW-1133">Transmembrane helix</keyword>
<feature type="transmembrane region" description="Helical" evidence="1">
    <location>
        <begin position="285"/>
        <end position="307"/>
    </location>
</feature>
<proteinExistence type="predicted"/>
<keyword evidence="1" id="KW-0812">Transmembrane</keyword>
<feature type="domain" description="MoxR-vWA-beta-propeller ternary system" evidence="2">
    <location>
        <begin position="2"/>
        <end position="172"/>
    </location>
</feature>
<dbReference type="RefSeq" id="WP_264204364.1">
    <property type="nucleotide sequence ID" value="NZ_JAOZEW010000001.1"/>
</dbReference>
<evidence type="ECO:0000259" key="2">
    <source>
        <dbReference type="Pfam" id="PF19919"/>
    </source>
</evidence>
<dbReference type="EMBL" id="JAOZEW010000001">
    <property type="protein sequence ID" value="MCV9926159.1"/>
    <property type="molecule type" value="Genomic_DNA"/>
</dbReference>
<dbReference type="InterPro" id="IPR011990">
    <property type="entry name" value="TPR-like_helical_dom_sf"/>
</dbReference>
<dbReference type="SUPFAM" id="SSF48452">
    <property type="entry name" value="TPR-like"/>
    <property type="match status" value="1"/>
</dbReference>
<accession>A0A9X3C3W8</accession>
<evidence type="ECO:0000313" key="3">
    <source>
        <dbReference type="EMBL" id="MCV9926159.1"/>
    </source>
</evidence>
<keyword evidence="1" id="KW-0472">Membrane</keyword>
<comment type="caution">
    <text evidence="3">The sequence shown here is derived from an EMBL/GenBank/DDBJ whole genome shotgun (WGS) entry which is preliminary data.</text>
</comment>
<dbReference type="Gene3D" id="1.25.40.10">
    <property type="entry name" value="Tetratricopeptide repeat domain"/>
    <property type="match status" value="1"/>
</dbReference>
<dbReference type="Pfam" id="PF19919">
    <property type="entry name" value="bpX3"/>
    <property type="match status" value="1"/>
</dbReference>
<feature type="transmembrane region" description="Helical" evidence="1">
    <location>
        <begin position="252"/>
        <end position="273"/>
    </location>
</feature>
<organism evidence="3 4">
    <name type="scientific">Flavobacterium shii</name>
    <dbReference type="NCBI Taxonomy" id="2987687"/>
    <lineage>
        <taxon>Bacteria</taxon>
        <taxon>Pseudomonadati</taxon>
        <taxon>Bacteroidota</taxon>
        <taxon>Flavobacteriia</taxon>
        <taxon>Flavobacteriales</taxon>
        <taxon>Flavobacteriaceae</taxon>
        <taxon>Flavobacterium</taxon>
    </lineage>
</organism>
<evidence type="ECO:0000256" key="1">
    <source>
        <dbReference type="SAM" id="Phobius"/>
    </source>
</evidence>
<reference evidence="3" key="1">
    <citation type="submission" date="2022-10" db="EMBL/GenBank/DDBJ databases">
        <title>Two novel species of Flavobacterium.</title>
        <authorList>
            <person name="Liu Q."/>
            <person name="Xin Y.-H."/>
        </authorList>
    </citation>
    <scope>NUCLEOTIDE SEQUENCE</scope>
    <source>
        <strain evidence="3">LS1R49</strain>
    </source>
</reference>
<dbReference type="InterPro" id="IPR045551">
    <property type="entry name" value="bpX3"/>
</dbReference>
<protein>
    <submittedName>
        <fullName evidence="3">Soluble NSF attachment family protein</fullName>
    </submittedName>
</protein>